<evidence type="ECO:0000256" key="1">
    <source>
        <dbReference type="SAM" id="SignalP"/>
    </source>
</evidence>
<reference evidence="2 3" key="1">
    <citation type="submission" date="2024-01" db="EMBL/GenBank/DDBJ databases">
        <title>The genomes of 5 underutilized Papilionoideae crops provide insights into root nodulation and disease resistanc.</title>
        <authorList>
            <person name="Jiang F."/>
        </authorList>
    </citation>
    <scope>NUCLEOTIDE SEQUENCE [LARGE SCALE GENOMIC DNA]</scope>
    <source>
        <strain evidence="2">DUOXIRENSHENG_FW03</strain>
        <tissue evidence="2">Leaves</tissue>
    </source>
</reference>
<dbReference type="Proteomes" id="UP001386955">
    <property type="component" value="Unassembled WGS sequence"/>
</dbReference>
<name>A0AAN9SM39_PSOTE</name>
<dbReference type="EMBL" id="JAYMYS010000003">
    <property type="protein sequence ID" value="KAK7399126.1"/>
    <property type="molecule type" value="Genomic_DNA"/>
</dbReference>
<accession>A0AAN9SM39</accession>
<proteinExistence type="predicted"/>
<evidence type="ECO:0000313" key="2">
    <source>
        <dbReference type="EMBL" id="KAK7399126.1"/>
    </source>
</evidence>
<protein>
    <submittedName>
        <fullName evidence="2">Uncharacterized protein</fullName>
    </submittedName>
</protein>
<feature type="chain" id="PRO_5042840149" evidence="1">
    <location>
        <begin position="21"/>
        <end position="72"/>
    </location>
</feature>
<dbReference type="AlphaFoldDB" id="A0AAN9SM39"/>
<keyword evidence="1" id="KW-0732">Signal</keyword>
<feature type="signal peptide" evidence="1">
    <location>
        <begin position="1"/>
        <end position="20"/>
    </location>
</feature>
<sequence length="72" mass="7987">MKMTLIVSLALLFSIPILNSASCNSGFDRINFVTFQTQLLSTVRISRAQISRSSVKNFNSGFTGINMQNRLS</sequence>
<organism evidence="2 3">
    <name type="scientific">Psophocarpus tetragonolobus</name>
    <name type="common">Winged bean</name>
    <name type="synonym">Dolichos tetragonolobus</name>
    <dbReference type="NCBI Taxonomy" id="3891"/>
    <lineage>
        <taxon>Eukaryota</taxon>
        <taxon>Viridiplantae</taxon>
        <taxon>Streptophyta</taxon>
        <taxon>Embryophyta</taxon>
        <taxon>Tracheophyta</taxon>
        <taxon>Spermatophyta</taxon>
        <taxon>Magnoliopsida</taxon>
        <taxon>eudicotyledons</taxon>
        <taxon>Gunneridae</taxon>
        <taxon>Pentapetalae</taxon>
        <taxon>rosids</taxon>
        <taxon>fabids</taxon>
        <taxon>Fabales</taxon>
        <taxon>Fabaceae</taxon>
        <taxon>Papilionoideae</taxon>
        <taxon>50 kb inversion clade</taxon>
        <taxon>NPAAA clade</taxon>
        <taxon>indigoferoid/millettioid clade</taxon>
        <taxon>Phaseoleae</taxon>
        <taxon>Psophocarpus</taxon>
    </lineage>
</organism>
<gene>
    <name evidence="2" type="ORF">VNO78_10302</name>
</gene>
<comment type="caution">
    <text evidence="2">The sequence shown here is derived from an EMBL/GenBank/DDBJ whole genome shotgun (WGS) entry which is preliminary data.</text>
</comment>
<evidence type="ECO:0000313" key="3">
    <source>
        <dbReference type="Proteomes" id="UP001386955"/>
    </source>
</evidence>
<keyword evidence="3" id="KW-1185">Reference proteome</keyword>